<keyword evidence="2" id="KW-0645">Protease</keyword>
<dbReference type="VEuPathDB" id="FungiDB:M747DRAFT_358437"/>
<dbReference type="AlphaFoldDB" id="A0A254UM28"/>
<dbReference type="VEuPathDB" id="FungiDB:ASPNIDRAFT2_43826"/>
<comment type="caution">
    <text evidence="2">The sequence shown here is derived from an EMBL/GenBank/DDBJ whole genome shotgun (WGS) entry which is preliminary data.</text>
</comment>
<feature type="region of interest" description="Disordered" evidence="1">
    <location>
        <begin position="221"/>
        <end position="252"/>
    </location>
</feature>
<gene>
    <name evidence="2" type="ORF">CAN33_0034410</name>
</gene>
<organism evidence="2 3">
    <name type="scientific">Aspergillus niger</name>
    <dbReference type="NCBI Taxonomy" id="5061"/>
    <lineage>
        <taxon>Eukaryota</taxon>
        <taxon>Fungi</taxon>
        <taxon>Dikarya</taxon>
        <taxon>Ascomycota</taxon>
        <taxon>Pezizomycotina</taxon>
        <taxon>Eurotiomycetes</taxon>
        <taxon>Eurotiomycetidae</taxon>
        <taxon>Eurotiales</taxon>
        <taxon>Aspergillaceae</taxon>
        <taxon>Aspergillus</taxon>
        <taxon>Aspergillus subgen. Circumdati</taxon>
    </lineage>
</organism>
<dbReference type="VEuPathDB" id="FungiDB:ATCC64974_41450"/>
<dbReference type="GO" id="GO:0008233">
    <property type="term" value="F:peptidase activity"/>
    <property type="evidence" value="ECO:0007669"/>
    <property type="project" value="UniProtKB-KW"/>
</dbReference>
<dbReference type="Proteomes" id="UP000197666">
    <property type="component" value="Unassembled WGS sequence"/>
</dbReference>
<proteinExistence type="predicted"/>
<evidence type="ECO:0000313" key="2">
    <source>
        <dbReference type="EMBL" id="TPR05373.1"/>
    </source>
</evidence>
<dbReference type="EMBL" id="NKJJ02000002">
    <property type="protein sequence ID" value="TPR05373.1"/>
    <property type="molecule type" value="Genomic_DNA"/>
</dbReference>
<accession>A0A254UM28</accession>
<sequence>MWDFSFTGRVFDIDGKKLKVLEQLTEFLDFKLGQRRVLTRVINMESNLQSLLKIRYQLNPEDFDCDDSAEAELAEELAEEHYCHEVQLTAILGERGLGPEYYHHETQFQEEWLPFPGGYIDFLGMQIPPGENVDDVQDELTDRQLESIRTQLAHILETMRQNGYKLVQQHAGYLNYEAQTNKLYLVDLDCLGFSDPDSSTSFPIDEESPYVEAFNIWRAPYSKPEQDPKPAIPPPNQPTKIESAPTENVNCS</sequence>
<keyword evidence="2" id="KW-0378">Hydrolase</keyword>
<evidence type="ECO:0000256" key="1">
    <source>
        <dbReference type="SAM" id="MobiDB-lite"/>
    </source>
</evidence>
<dbReference type="GO" id="GO:0006508">
    <property type="term" value="P:proteolysis"/>
    <property type="evidence" value="ECO:0007669"/>
    <property type="project" value="UniProtKB-KW"/>
</dbReference>
<name>A0A254UM28_ASPNG</name>
<dbReference type="VEuPathDB" id="FungiDB:An12g03050"/>
<protein>
    <submittedName>
        <fullName evidence="2">Eukaryotic aspartyl protease family protein</fullName>
    </submittedName>
</protein>
<evidence type="ECO:0000313" key="3">
    <source>
        <dbReference type="Proteomes" id="UP000197666"/>
    </source>
</evidence>
<reference evidence="3" key="1">
    <citation type="submission" date="2018-10" db="EMBL/GenBank/DDBJ databases">
        <title>FDA dAtabase for Regulatory Grade micrObial Sequences (FDA-ARGOS): Supporting development and validation of Infectious Disease Dx tests.</title>
        <authorList>
            <person name="Kerrigan L."/>
            <person name="Tallon L."/>
            <person name="Sadzewicz L."/>
            <person name="Sengamalay N."/>
            <person name="Ott S."/>
            <person name="Godinez A."/>
            <person name="Nagaraj S."/>
            <person name="Vavikolanu K."/>
            <person name="Nadendla S."/>
            <person name="George J."/>
            <person name="Sichtig H."/>
        </authorList>
    </citation>
    <scope>NUCLEOTIDE SEQUENCE [LARGE SCALE GENOMIC DNA]</scope>
    <source>
        <strain evidence="3">FDAARGOS_311</strain>
    </source>
</reference>